<gene>
    <name evidence="1" type="ORF">ISU10_14155</name>
</gene>
<evidence type="ECO:0000313" key="2">
    <source>
        <dbReference type="Proteomes" id="UP000660668"/>
    </source>
</evidence>
<accession>A0A930VQB3</accession>
<organism evidence="1 2">
    <name type="scientific">Nocardioides agariphilus</name>
    <dbReference type="NCBI Taxonomy" id="433664"/>
    <lineage>
        <taxon>Bacteria</taxon>
        <taxon>Bacillati</taxon>
        <taxon>Actinomycetota</taxon>
        <taxon>Actinomycetes</taxon>
        <taxon>Propionibacteriales</taxon>
        <taxon>Nocardioidaceae</taxon>
        <taxon>Nocardioides</taxon>
    </lineage>
</organism>
<sequence length="145" mass="16065">MPSTTFTVRTSLTPTQTMAVLTDFGPDRAKLWANIDEAHFRVHELGPTWAEVTEGNSIGWERERYEWDDHAGTLTIETLDSNIWRPGSGWRYQLSPRDGGTEITVTLTRVAKAFVGILLGAAIPLVGGRTLSKQLRSVLAKAEAR</sequence>
<dbReference type="AlphaFoldDB" id="A0A930VQB3"/>
<proteinExistence type="predicted"/>
<name>A0A930VQB3_9ACTN</name>
<dbReference type="Proteomes" id="UP000660668">
    <property type="component" value="Unassembled WGS sequence"/>
</dbReference>
<reference evidence="1" key="1">
    <citation type="submission" date="2020-11" db="EMBL/GenBank/DDBJ databases">
        <title>Nocardioides cynanchi sp. nov., isolated from soil of rhizosphere of Cynanchum wilfordii.</title>
        <authorList>
            <person name="Lee J.-S."/>
            <person name="Suh M.K."/>
            <person name="Kim J.-S."/>
        </authorList>
    </citation>
    <scope>NUCLEOTIDE SEQUENCE</scope>
    <source>
        <strain evidence="1">KCTC 19276</strain>
    </source>
</reference>
<evidence type="ECO:0008006" key="3">
    <source>
        <dbReference type="Google" id="ProtNLM"/>
    </source>
</evidence>
<dbReference type="SUPFAM" id="SSF55961">
    <property type="entry name" value="Bet v1-like"/>
    <property type="match status" value="1"/>
</dbReference>
<protein>
    <recommendedName>
        <fullName evidence="3">Polyketide cyclase / dehydrase and lipid transport</fullName>
    </recommendedName>
</protein>
<evidence type="ECO:0000313" key="1">
    <source>
        <dbReference type="EMBL" id="MBF4768906.1"/>
    </source>
</evidence>
<comment type="caution">
    <text evidence="1">The sequence shown here is derived from an EMBL/GenBank/DDBJ whole genome shotgun (WGS) entry which is preliminary data.</text>
</comment>
<dbReference type="EMBL" id="JADKPO010000018">
    <property type="protein sequence ID" value="MBF4768906.1"/>
    <property type="molecule type" value="Genomic_DNA"/>
</dbReference>
<keyword evidence="2" id="KW-1185">Reference proteome</keyword>
<dbReference type="RefSeq" id="WP_194697052.1">
    <property type="nucleotide sequence ID" value="NZ_JADKPO010000018.1"/>
</dbReference>